<evidence type="ECO:0000313" key="2">
    <source>
        <dbReference type="EMBL" id="MCQ9209228.1"/>
    </source>
</evidence>
<evidence type="ECO:0000313" key="3">
    <source>
        <dbReference type="Proteomes" id="UP001059480"/>
    </source>
</evidence>
<feature type="transmembrane region" description="Helical" evidence="1">
    <location>
        <begin position="9"/>
        <end position="34"/>
    </location>
</feature>
<evidence type="ECO:0000256" key="1">
    <source>
        <dbReference type="SAM" id="Phobius"/>
    </source>
</evidence>
<accession>A0ABT1WL14</accession>
<name>A0ABT1WL14_9LACT</name>
<comment type="caution">
    <text evidence="2">The sequence shown here is derived from an EMBL/GenBank/DDBJ whole genome shotgun (WGS) entry which is preliminary data.</text>
</comment>
<protein>
    <recommendedName>
        <fullName evidence="4">Regulatory protein YycH domain-containing protein</fullName>
    </recommendedName>
</protein>
<organism evidence="2 3">
    <name type="scientific">Granulicatella seriolae</name>
    <dbReference type="NCBI Taxonomy" id="2967226"/>
    <lineage>
        <taxon>Bacteria</taxon>
        <taxon>Bacillati</taxon>
        <taxon>Bacillota</taxon>
        <taxon>Bacilli</taxon>
        <taxon>Lactobacillales</taxon>
        <taxon>Carnobacteriaceae</taxon>
        <taxon>Granulicatella</taxon>
    </lineage>
</organism>
<keyword evidence="3" id="KW-1185">Reference proteome</keyword>
<dbReference type="EMBL" id="JANHNZ010000001">
    <property type="protein sequence ID" value="MCQ9209228.1"/>
    <property type="molecule type" value="Genomic_DNA"/>
</dbReference>
<keyword evidence="1" id="KW-1133">Transmembrane helix</keyword>
<dbReference type="RefSeq" id="WP_256944334.1">
    <property type="nucleotide sequence ID" value="NZ_JANHNZ010000001.1"/>
</dbReference>
<reference evidence="2" key="2">
    <citation type="journal article" date="2023" name="Curr. Microbiol.">
        <title>Granulicatella seriolae sp. nov., a Novel Facultative Anaerobe Isolated from Yellowtail Marine Fish.</title>
        <authorList>
            <person name="Lee M."/>
            <person name="Choi Y.J."/>
            <person name="Farooq A."/>
            <person name="Jeong J.B."/>
            <person name="Jung M.Y."/>
        </authorList>
    </citation>
    <scope>NUCLEOTIDE SEQUENCE</scope>
    <source>
        <strain evidence="2">S8</strain>
    </source>
</reference>
<dbReference type="Proteomes" id="UP001059480">
    <property type="component" value="Unassembled WGS sequence"/>
</dbReference>
<evidence type="ECO:0008006" key="4">
    <source>
        <dbReference type="Google" id="ProtNLM"/>
    </source>
</evidence>
<reference evidence="2" key="3">
    <citation type="journal article" date="2023" name="Microbiol. Resour. Announc.">
        <title>Draft Genome Sequence of Granulicatella sp. Strain S8, Isolated from a Marine Fish, Seriola quinqueradiata.</title>
        <authorList>
            <person name="Lee M."/>
            <person name="Farooq A."/>
            <person name="Jeong J.B."/>
            <person name="Jung M.Y."/>
        </authorList>
    </citation>
    <scope>NUCLEOTIDE SEQUENCE</scope>
    <source>
        <strain evidence="2">S8</strain>
    </source>
</reference>
<keyword evidence="1" id="KW-0472">Membrane</keyword>
<sequence length="351" mass="39775">MMKGTTNHLFYRSIPLLLFFIFFCFSALYVVFFYQPSIDMQINDGPLIKVTSKEQAEVEVYSQLPYQTTIQTNEGNQILVDTRLLGLSYFSQKNIDVLNQVSGVNLSNRIKQFFDLSFQNRITIYSDQLYLHGRIEDTLNQYPNLIKKEPIQEHLIVDQLGQLVVKPASPGFLMQPENFIAAIKEIEANGDFSERYVESELLYPTEAEPLSHYQNLIGLKQFQFSSNVTMLQNIRTGYYSIQNVFIPANATVSITDLIGPVDISRGFIAMEDSKGNSKIGVGIDELVDAFALAASENDTVLSITRYKGEVFSIGNVDNLERVLELKNNTNQDLVISSILDEDQFLIIIAKK</sequence>
<keyword evidence="1" id="KW-0812">Transmembrane</keyword>
<reference evidence="2" key="1">
    <citation type="submission" date="2022-07" db="EMBL/GenBank/DDBJ databases">
        <authorList>
            <person name="Jung M.-Y."/>
            <person name="Lee M."/>
        </authorList>
    </citation>
    <scope>NUCLEOTIDE SEQUENCE</scope>
    <source>
        <strain evidence="2">S8</strain>
    </source>
</reference>
<gene>
    <name evidence="2" type="ORF">NPA36_01430</name>
</gene>
<proteinExistence type="predicted"/>